<dbReference type="InterPro" id="IPR021917">
    <property type="entry name" value="Unchr_Zn-peptidase-like"/>
</dbReference>
<dbReference type="PANTHER" id="PTHR21054:SF2">
    <property type="entry name" value="MIP04191P"/>
    <property type="match status" value="1"/>
</dbReference>
<protein>
    <submittedName>
        <fullName evidence="2">Uncharacterized protein</fullName>
    </submittedName>
</protein>
<sequence length="268" mass="30271">MAGTLRRLIFSASAPLSGMHEVGARRPLFSFSSWKYTNKFSTSCRPSPLTAIPGIVQFRLKIDNRSTRMHADVKGTVGSCFSTTLGSVLHELYHTFDLGHSKDGIMGRGFDNICKVFTNPQICKSSSFHNKIEFKEQLSTCSLKHVDKNMKKDFTVIRRTEEVDDTLLTKSCAVLLSFHRWLNNYPTQTSHLSFDSSNKVVKSTAGVRVVEIRQTEDELILQSWVFISKVLKFSFQIPQNVLSELNNQNLIILVEDSIGTIIKEEFVA</sequence>
<evidence type="ECO:0000313" key="2">
    <source>
        <dbReference type="EMBL" id="CAH1998342.1"/>
    </source>
</evidence>
<dbReference type="EMBL" id="CAKOFQ010007325">
    <property type="protein sequence ID" value="CAH1998342.1"/>
    <property type="molecule type" value="Genomic_DNA"/>
</dbReference>
<proteinExistence type="predicted"/>
<dbReference type="EMBL" id="CAKOFQ010006693">
    <property type="protein sequence ID" value="CAH1961274.1"/>
    <property type="molecule type" value="Genomic_DNA"/>
</dbReference>
<keyword evidence="3" id="KW-1185">Reference proteome</keyword>
<dbReference type="OrthoDB" id="74460at2759"/>
<dbReference type="PANTHER" id="PTHR21054">
    <property type="entry name" value="ZINC METALLOPROTEINASE-RELATED"/>
    <property type="match status" value="1"/>
</dbReference>
<dbReference type="Proteomes" id="UP001152888">
    <property type="component" value="Unassembled WGS sequence"/>
</dbReference>
<comment type="caution">
    <text evidence="2">The sequence shown here is derived from an EMBL/GenBank/DDBJ whole genome shotgun (WGS) entry which is preliminary data.</text>
</comment>
<evidence type="ECO:0000313" key="3">
    <source>
        <dbReference type="Proteomes" id="UP001152888"/>
    </source>
</evidence>
<reference evidence="2" key="1">
    <citation type="submission" date="2022-03" db="EMBL/GenBank/DDBJ databases">
        <authorList>
            <person name="Sayadi A."/>
        </authorList>
    </citation>
    <scope>NUCLEOTIDE SEQUENCE</scope>
</reference>
<gene>
    <name evidence="2" type="ORF">ACAOBT_LOCUS24319</name>
    <name evidence="1" type="ORF">ACAOBT_LOCUS4057</name>
</gene>
<dbReference type="InterPro" id="IPR053002">
    <property type="entry name" value="Metalloproteinase_M10B"/>
</dbReference>
<accession>A0A9P0LML1</accession>
<evidence type="ECO:0000313" key="1">
    <source>
        <dbReference type="EMBL" id="CAH1961274.1"/>
    </source>
</evidence>
<dbReference type="AlphaFoldDB" id="A0A9P0LML1"/>
<name>A0A9P0LML1_ACAOB</name>
<dbReference type="Pfam" id="PF12044">
    <property type="entry name" value="Metallopep"/>
    <property type="match status" value="1"/>
</dbReference>
<organism evidence="2 3">
    <name type="scientific">Acanthoscelides obtectus</name>
    <name type="common">Bean weevil</name>
    <name type="synonym">Bruchus obtectus</name>
    <dbReference type="NCBI Taxonomy" id="200917"/>
    <lineage>
        <taxon>Eukaryota</taxon>
        <taxon>Metazoa</taxon>
        <taxon>Ecdysozoa</taxon>
        <taxon>Arthropoda</taxon>
        <taxon>Hexapoda</taxon>
        <taxon>Insecta</taxon>
        <taxon>Pterygota</taxon>
        <taxon>Neoptera</taxon>
        <taxon>Endopterygota</taxon>
        <taxon>Coleoptera</taxon>
        <taxon>Polyphaga</taxon>
        <taxon>Cucujiformia</taxon>
        <taxon>Chrysomeloidea</taxon>
        <taxon>Chrysomelidae</taxon>
        <taxon>Bruchinae</taxon>
        <taxon>Bruchini</taxon>
        <taxon>Acanthoscelides</taxon>
    </lineage>
</organism>